<keyword evidence="6" id="KW-0653">Protein transport</keyword>
<keyword evidence="3" id="KW-0813">Transport</keyword>
<dbReference type="PANTHER" id="PTHR34944:SF2">
    <property type="entry name" value="MITOCHONDRIAL IMPORT RECEPTOR SUBUNIT TOM7"/>
    <property type="match status" value="1"/>
</dbReference>
<feature type="signal peptide" evidence="10">
    <location>
        <begin position="1"/>
        <end position="36"/>
    </location>
</feature>
<reference evidence="11 13" key="1">
    <citation type="journal article" date="2008" name="Science">
        <title>The Physcomitrella genome reveals evolutionary insights into the conquest of land by plants.</title>
        <authorList>
            <person name="Rensing S."/>
            <person name="Lang D."/>
            <person name="Zimmer A."/>
            <person name="Terry A."/>
            <person name="Salamov A."/>
            <person name="Shapiro H."/>
            <person name="Nishiyama T."/>
            <person name="Perroud P.-F."/>
            <person name="Lindquist E."/>
            <person name="Kamisugi Y."/>
            <person name="Tanahashi T."/>
            <person name="Sakakibara K."/>
            <person name="Fujita T."/>
            <person name="Oishi K."/>
            <person name="Shin-I T."/>
            <person name="Kuroki Y."/>
            <person name="Toyoda A."/>
            <person name="Suzuki Y."/>
            <person name="Hashimoto A."/>
            <person name="Yamaguchi K."/>
            <person name="Sugano A."/>
            <person name="Kohara Y."/>
            <person name="Fujiyama A."/>
            <person name="Anterola A."/>
            <person name="Aoki S."/>
            <person name="Ashton N."/>
            <person name="Barbazuk W.B."/>
            <person name="Barker E."/>
            <person name="Bennetzen J."/>
            <person name="Bezanilla M."/>
            <person name="Blankenship R."/>
            <person name="Cho S.H."/>
            <person name="Dutcher S."/>
            <person name="Estelle M."/>
            <person name="Fawcett J.A."/>
            <person name="Gundlach H."/>
            <person name="Hanada K."/>
            <person name="Heyl A."/>
            <person name="Hicks K.A."/>
            <person name="Hugh J."/>
            <person name="Lohr M."/>
            <person name="Mayer K."/>
            <person name="Melkozernov A."/>
            <person name="Murata T."/>
            <person name="Nelson D."/>
            <person name="Pils B."/>
            <person name="Prigge M."/>
            <person name="Reiss B."/>
            <person name="Renner T."/>
            <person name="Rombauts S."/>
            <person name="Rushton P."/>
            <person name="Sanderfoot A."/>
            <person name="Schween G."/>
            <person name="Shiu S.-H."/>
            <person name="Stueber K."/>
            <person name="Theodoulou F.L."/>
            <person name="Tu H."/>
            <person name="Van de Peer Y."/>
            <person name="Verrier P.J."/>
            <person name="Waters E."/>
            <person name="Wood A."/>
            <person name="Yang L."/>
            <person name="Cove D."/>
            <person name="Cuming A."/>
            <person name="Hasebe M."/>
            <person name="Lucas S."/>
            <person name="Mishler D.B."/>
            <person name="Reski R."/>
            <person name="Grigoriev I."/>
            <person name="Quatrano R.S."/>
            <person name="Boore J.L."/>
        </authorList>
    </citation>
    <scope>NUCLEOTIDE SEQUENCE [LARGE SCALE GENOMIC DNA]</scope>
    <source>
        <strain evidence="12 13">cv. Gransden 2004</strain>
    </source>
</reference>
<dbReference type="InterPro" id="IPR012621">
    <property type="entry name" value="Tom7"/>
</dbReference>
<dbReference type="EnsemblPlants" id="Pp3c14_20040V3.1">
    <property type="protein sequence ID" value="PAC:32962432.CDS.1"/>
    <property type="gene ID" value="Pp3c14_20040"/>
</dbReference>
<evidence type="ECO:0000256" key="5">
    <source>
        <dbReference type="ARBA" id="ARBA00022787"/>
    </source>
</evidence>
<keyword evidence="9" id="KW-0472">Membrane</keyword>
<evidence type="ECO:0000256" key="4">
    <source>
        <dbReference type="ARBA" id="ARBA00022692"/>
    </source>
</evidence>
<evidence type="ECO:0000256" key="6">
    <source>
        <dbReference type="ARBA" id="ARBA00022927"/>
    </source>
</evidence>
<dbReference type="Gramene" id="Pp3c14_20040V3.1">
    <property type="protein sequence ID" value="PAC:32962432.CDS.1"/>
    <property type="gene ID" value="Pp3c14_20040"/>
</dbReference>
<keyword evidence="10" id="KW-0732">Signal</keyword>
<dbReference type="Proteomes" id="UP000006727">
    <property type="component" value="Chromosome 14"/>
</dbReference>
<keyword evidence="8" id="KW-0496">Mitochondrion</keyword>
<accession>A0A2K1JIG5</accession>
<organism evidence="11">
    <name type="scientific">Physcomitrium patens</name>
    <name type="common">Spreading-leaved earth moss</name>
    <name type="synonym">Physcomitrella patens</name>
    <dbReference type="NCBI Taxonomy" id="3218"/>
    <lineage>
        <taxon>Eukaryota</taxon>
        <taxon>Viridiplantae</taxon>
        <taxon>Streptophyta</taxon>
        <taxon>Embryophyta</taxon>
        <taxon>Bryophyta</taxon>
        <taxon>Bryophytina</taxon>
        <taxon>Bryopsida</taxon>
        <taxon>Funariidae</taxon>
        <taxon>Funariales</taxon>
        <taxon>Funariaceae</taxon>
        <taxon>Physcomitrium</taxon>
    </lineage>
</organism>
<name>A0A2K1JIG5_PHYPA</name>
<evidence type="ECO:0000256" key="3">
    <source>
        <dbReference type="ARBA" id="ARBA00022448"/>
    </source>
</evidence>
<reference evidence="11 13" key="2">
    <citation type="journal article" date="2018" name="Plant J.">
        <title>The Physcomitrella patens chromosome-scale assembly reveals moss genome structure and evolution.</title>
        <authorList>
            <person name="Lang D."/>
            <person name="Ullrich K.K."/>
            <person name="Murat F."/>
            <person name="Fuchs J."/>
            <person name="Jenkins J."/>
            <person name="Haas F.B."/>
            <person name="Piednoel M."/>
            <person name="Gundlach H."/>
            <person name="Van Bel M."/>
            <person name="Meyberg R."/>
            <person name="Vives C."/>
            <person name="Morata J."/>
            <person name="Symeonidi A."/>
            <person name="Hiss M."/>
            <person name="Muchero W."/>
            <person name="Kamisugi Y."/>
            <person name="Saleh O."/>
            <person name="Blanc G."/>
            <person name="Decker E.L."/>
            <person name="van Gessel N."/>
            <person name="Grimwood J."/>
            <person name="Hayes R.D."/>
            <person name="Graham S.W."/>
            <person name="Gunter L.E."/>
            <person name="McDaniel S.F."/>
            <person name="Hoernstein S.N.W."/>
            <person name="Larsson A."/>
            <person name="Li F.W."/>
            <person name="Perroud P.F."/>
            <person name="Phillips J."/>
            <person name="Ranjan P."/>
            <person name="Rokshar D.S."/>
            <person name="Rothfels C.J."/>
            <person name="Schneider L."/>
            <person name="Shu S."/>
            <person name="Stevenson D.W."/>
            <person name="Thummler F."/>
            <person name="Tillich M."/>
            <person name="Villarreal Aguilar J.C."/>
            <person name="Widiez T."/>
            <person name="Wong G.K."/>
            <person name="Wymore A."/>
            <person name="Zhang Y."/>
            <person name="Zimmer A.D."/>
            <person name="Quatrano R.S."/>
            <person name="Mayer K.F.X."/>
            <person name="Goodstein D."/>
            <person name="Casacuberta J.M."/>
            <person name="Vandepoele K."/>
            <person name="Reski R."/>
            <person name="Cuming A.C."/>
            <person name="Tuskan G.A."/>
            <person name="Maumus F."/>
            <person name="Salse J."/>
            <person name="Schmutz J."/>
            <person name="Rensing S.A."/>
        </authorList>
    </citation>
    <scope>NUCLEOTIDE SEQUENCE [LARGE SCALE GENOMIC DNA]</scope>
    <source>
        <strain evidence="12 13">cv. Gransden 2004</strain>
    </source>
</reference>
<evidence type="ECO:0000256" key="1">
    <source>
        <dbReference type="ARBA" id="ARBA00004572"/>
    </source>
</evidence>
<keyword evidence="13" id="KW-1185">Reference proteome</keyword>
<comment type="subcellular location">
    <subcellularLocation>
        <location evidence="1">Mitochondrion outer membrane</location>
        <topology evidence="1">Single-pass membrane protein</topology>
    </subcellularLocation>
</comment>
<comment type="similarity">
    <text evidence="2">Belongs to the Tom7 family.</text>
</comment>
<gene>
    <name evidence="11" type="ORF">PHYPA_018755</name>
</gene>
<dbReference type="PaxDb" id="3218-PP1S34_158V6.1"/>
<evidence type="ECO:0000313" key="13">
    <source>
        <dbReference type="Proteomes" id="UP000006727"/>
    </source>
</evidence>
<protein>
    <submittedName>
        <fullName evidence="11 12">Uncharacterized protein</fullName>
    </submittedName>
</protein>
<feature type="chain" id="PRO_5036042906" evidence="10">
    <location>
        <begin position="37"/>
        <end position="100"/>
    </location>
</feature>
<evidence type="ECO:0000313" key="11">
    <source>
        <dbReference type="EMBL" id="PNR41352.1"/>
    </source>
</evidence>
<reference evidence="12" key="3">
    <citation type="submission" date="2020-12" db="UniProtKB">
        <authorList>
            <consortium name="EnsemblPlants"/>
        </authorList>
    </citation>
    <scope>IDENTIFICATION</scope>
</reference>
<dbReference type="Pfam" id="PF08038">
    <property type="entry name" value="Tom7"/>
    <property type="match status" value="1"/>
</dbReference>
<dbReference type="InParanoid" id="A0A2K1JIG5"/>
<dbReference type="AlphaFoldDB" id="A0A2K1JIG5"/>
<dbReference type="STRING" id="3218.A0A2K1JIG5"/>
<dbReference type="FunCoup" id="A0A2K1JIG5">
    <property type="interactions" value="237"/>
</dbReference>
<sequence>MRHRRLEETLNGRQHSAVIHRCVLLLLFLAIEKSCAVERSKQTDMAKVEPVGGKKLIKEWPTWILKKAKTVTHYGFIPLIIFIGMNTEPKPQLSQLLSPV</sequence>
<evidence type="ECO:0000256" key="7">
    <source>
        <dbReference type="ARBA" id="ARBA00022989"/>
    </source>
</evidence>
<evidence type="ECO:0000256" key="9">
    <source>
        <dbReference type="ARBA" id="ARBA00023136"/>
    </source>
</evidence>
<dbReference type="GO" id="GO:0005742">
    <property type="term" value="C:mitochondrial outer membrane translocase complex"/>
    <property type="evidence" value="ECO:0007669"/>
    <property type="project" value="InterPro"/>
</dbReference>
<keyword evidence="5" id="KW-1000">Mitochondrion outer membrane</keyword>
<dbReference type="PANTHER" id="PTHR34944">
    <property type="entry name" value="MITOCHONDRIAL IMPORT RECEPTOR SUBUNIT TOM7"/>
    <property type="match status" value="1"/>
</dbReference>
<proteinExistence type="inferred from homology"/>
<keyword evidence="7" id="KW-1133">Transmembrane helix</keyword>
<dbReference type="GO" id="GO:0030150">
    <property type="term" value="P:protein import into mitochondrial matrix"/>
    <property type="evidence" value="ECO:0007669"/>
    <property type="project" value="InterPro"/>
</dbReference>
<evidence type="ECO:0000313" key="12">
    <source>
        <dbReference type="EnsemblPlants" id="PAC:32962432.CDS.1"/>
    </source>
</evidence>
<keyword evidence="4" id="KW-0812">Transmembrane</keyword>
<evidence type="ECO:0000256" key="10">
    <source>
        <dbReference type="SAM" id="SignalP"/>
    </source>
</evidence>
<dbReference type="EMBL" id="ABEU02000014">
    <property type="protein sequence ID" value="PNR41352.1"/>
    <property type="molecule type" value="Genomic_DNA"/>
</dbReference>
<evidence type="ECO:0000256" key="2">
    <source>
        <dbReference type="ARBA" id="ARBA00010917"/>
    </source>
</evidence>
<evidence type="ECO:0000256" key="8">
    <source>
        <dbReference type="ARBA" id="ARBA00023128"/>
    </source>
</evidence>